<reference evidence="2" key="2">
    <citation type="submission" date="2023-06" db="EMBL/GenBank/DDBJ databases">
        <authorList>
            <consortium name="Lawrence Berkeley National Laboratory"/>
            <person name="Haridas S."/>
            <person name="Hensen N."/>
            <person name="Bonometti L."/>
            <person name="Westerberg I."/>
            <person name="Brannstrom I.O."/>
            <person name="Guillou S."/>
            <person name="Cros-Aarteil S."/>
            <person name="Calhoun S."/>
            <person name="Kuo A."/>
            <person name="Mondo S."/>
            <person name="Pangilinan J."/>
            <person name="Riley R."/>
            <person name="Labutti K."/>
            <person name="Andreopoulos B."/>
            <person name="Lipzen A."/>
            <person name="Chen C."/>
            <person name="Yanf M."/>
            <person name="Daum C."/>
            <person name="Ng V."/>
            <person name="Clum A."/>
            <person name="Steindorff A."/>
            <person name="Ohm R."/>
            <person name="Martin F."/>
            <person name="Silar P."/>
            <person name="Natvig D."/>
            <person name="Lalanne C."/>
            <person name="Gautier V."/>
            <person name="Ament-Velasquez S.L."/>
            <person name="Kruys A."/>
            <person name="Hutchinson M.I."/>
            <person name="Powell A.J."/>
            <person name="Barry K."/>
            <person name="Miller A.N."/>
            <person name="Grigoriev I.V."/>
            <person name="Debuchy R."/>
            <person name="Gladieux P."/>
            <person name="Thoren M.H."/>
            <person name="Johannesson H."/>
        </authorList>
    </citation>
    <scope>NUCLEOTIDE SEQUENCE</scope>
    <source>
        <strain evidence="2">CBS 958.72</strain>
    </source>
</reference>
<reference evidence="2" key="1">
    <citation type="journal article" date="2023" name="Mol. Phylogenet. Evol.">
        <title>Genome-scale phylogeny and comparative genomics of the fungal order Sordariales.</title>
        <authorList>
            <person name="Hensen N."/>
            <person name="Bonometti L."/>
            <person name="Westerberg I."/>
            <person name="Brannstrom I.O."/>
            <person name="Guillou S."/>
            <person name="Cros-Aarteil S."/>
            <person name="Calhoun S."/>
            <person name="Haridas S."/>
            <person name="Kuo A."/>
            <person name="Mondo S."/>
            <person name="Pangilinan J."/>
            <person name="Riley R."/>
            <person name="LaButti K."/>
            <person name="Andreopoulos B."/>
            <person name="Lipzen A."/>
            <person name="Chen C."/>
            <person name="Yan M."/>
            <person name="Daum C."/>
            <person name="Ng V."/>
            <person name="Clum A."/>
            <person name="Steindorff A."/>
            <person name="Ohm R.A."/>
            <person name="Martin F."/>
            <person name="Silar P."/>
            <person name="Natvig D.O."/>
            <person name="Lalanne C."/>
            <person name="Gautier V."/>
            <person name="Ament-Velasquez S.L."/>
            <person name="Kruys A."/>
            <person name="Hutchinson M.I."/>
            <person name="Powell A.J."/>
            <person name="Barry K."/>
            <person name="Miller A.N."/>
            <person name="Grigoriev I.V."/>
            <person name="Debuchy R."/>
            <person name="Gladieux P."/>
            <person name="Hiltunen Thoren M."/>
            <person name="Johannesson H."/>
        </authorList>
    </citation>
    <scope>NUCLEOTIDE SEQUENCE</scope>
    <source>
        <strain evidence="2">CBS 958.72</strain>
    </source>
</reference>
<proteinExistence type="predicted"/>
<evidence type="ECO:0000256" key="1">
    <source>
        <dbReference type="SAM" id="MobiDB-lite"/>
    </source>
</evidence>
<comment type="caution">
    <text evidence="2">The sequence shown here is derived from an EMBL/GenBank/DDBJ whole genome shotgun (WGS) entry which is preliminary data.</text>
</comment>
<name>A0AAE0JYC6_9PEZI</name>
<dbReference type="AlphaFoldDB" id="A0AAE0JYC6"/>
<gene>
    <name evidence="2" type="ORF">B0T24DRAFT_681823</name>
</gene>
<feature type="region of interest" description="Disordered" evidence="1">
    <location>
        <begin position="108"/>
        <end position="160"/>
    </location>
</feature>
<evidence type="ECO:0000313" key="2">
    <source>
        <dbReference type="EMBL" id="KAK3366621.1"/>
    </source>
</evidence>
<sequence length="206" mass="23326">MQKLTRSPSPPTPLSPASHPPKAFSIPVPDVRQDGLPMDPAWYSGSNNHNRPPVGPGLQLGNETPEIGENRAPSPSHYMRKALSIFMENYYGKIRDLFVLAVSKKIADSADRVDEEDERKAREEAQSLSAAREEAQRDSLGEEAESLFFKEEEAEADRDAEREAYEVWVREETVHMAREEAERLELEEAIRVALRLDESNFFTEEA</sequence>
<dbReference type="EMBL" id="JAULSN010000007">
    <property type="protein sequence ID" value="KAK3366621.1"/>
    <property type="molecule type" value="Genomic_DNA"/>
</dbReference>
<evidence type="ECO:0000313" key="3">
    <source>
        <dbReference type="Proteomes" id="UP001287356"/>
    </source>
</evidence>
<keyword evidence="3" id="KW-1185">Reference proteome</keyword>
<organism evidence="2 3">
    <name type="scientific">Lasiosphaeria ovina</name>
    <dbReference type="NCBI Taxonomy" id="92902"/>
    <lineage>
        <taxon>Eukaryota</taxon>
        <taxon>Fungi</taxon>
        <taxon>Dikarya</taxon>
        <taxon>Ascomycota</taxon>
        <taxon>Pezizomycotina</taxon>
        <taxon>Sordariomycetes</taxon>
        <taxon>Sordariomycetidae</taxon>
        <taxon>Sordariales</taxon>
        <taxon>Lasiosphaeriaceae</taxon>
        <taxon>Lasiosphaeria</taxon>
    </lineage>
</organism>
<feature type="compositionally biased region" description="Basic and acidic residues" evidence="1">
    <location>
        <begin position="108"/>
        <end position="140"/>
    </location>
</feature>
<accession>A0AAE0JYC6</accession>
<feature type="region of interest" description="Disordered" evidence="1">
    <location>
        <begin position="1"/>
        <end position="75"/>
    </location>
</feature>
<dbReference type="Proteomes" id="UP001287356">
    <property type="component" value="Unassembled WGS sequence"/>
</dbReference>
<protein>
    <submittedName>
        <fullName evidence="2">Uncharacterized protein</fullName>
    </submittedName>
</protein>